<dbReference type="Gene3D" id="1.20.1110.10">
    <property type="entry name" value="Calcium-transporting ATPase, transmembrane domain"/>
    <property type="match status" value="1"/>
</dbReference>
<evidence type="ECO:0000256" key="5">
    <source>
        <dbReference type="ARBA" id="ARBA00022840"/>
    </source>
</evidence>
<dbReference type="EMBL" id="WJHE01000963">
    <property type="protein sequence ID" value="MST34355.1"/>
    <property type="molecule type" value="Genomic_DNA"/>
</dbReference>
<dbReference type="InterPro" id="IPR023214">
    <property type="entry name" value="HAD_sf"/>
</dbReference>
<dbReference type="InterPro" id="IPR018303">
    <property type="entry name" value="ATPase_P-typ_P_site"/>
</dbReference>
<evidence type="ECO:0000256" key="4">
    <source>
        <dbReference type="ARBA" id="ARBA00022741"/>
    </source>
</evidence>
<evidence type="ECO:0000256" key="7">
    <source>
        <dbReference type="ARBA" id="ARBA00022989"/>
    </source>
</evidence>
<feature type="transmembrane region" description="Helical" evidence="10">
    <location>
        <begin position="426"/>
        <end position="451"/>
    </location>
</feature>
<dbReference type="SUPFAM" id="SSF81665">
    <property type="entry name" value="Calcium ATPase, transmembrane domain M"/>
    <property type="match status" value="1"/>
</dbReference>
<dbReference type="Gene3D" id="3.40.50.1000">
    <property type="entry name" value="HAD superfamily/HAD-like"/>
    <property type="match status" value="1"/>
</dbReference>
<evidence type="ECO:0000313" key="13">
    <source>
        <dbReference type="Proteomes" id="UP000437736"/>
    </source>
</evidence>
<keyword evidence="8 10" id="KW-0472">Membrane</keyword>
<dbReference type="InterPro" id="IPR023299">
    <property type="entry name" value="ATPase_P-typ_cyto_dom_N"/>
</dbReference>
<feature type="transmembrane region" description="Helical" evidence="10">
    <location>
        <begin position="599"/>
        <end position="618"/>
    </location>
</feature>
<keyword evidence="4" id="KW-0547">Nucleotide-binding</keyword>
<dbReference type="InterPro" id="IPR006068">
    <property type="entry name" value="ATPase_P-typ_cation-transptr_C"/>
</dbReference>
<dbReference type="SUPFAM" id="SSF81660">
    <property type="entry name" value="Metal cation-transporting ATPase, ATP-binding domain N"/>
    <property type="match status" value="1"/>
</dbReference>
<dbReference type="InterPro" id="IPR050510">
    <property type="entry name" value="Cation_transp_ATPase_P-type"/>
</dbReference>
<dbReference type="SUPFAM" id="SSF56784">
    <property type="entry name" value="HAD-like"/>
    <property type="match status" value="1"/>
</dbReference>
<dbReference type="PANTHER" id="PTHR43294">
    <property type="entry name" value="SODIUM/POTASSIUM-TRANSPORTING ATPASE SUBUNIT ALPHA"/>
    <property type="match status" value="1"/>
</dbReference>
<keyword evidence="6" id="KW-1278">Translocase</keyword>
<keyword evidence="13" id="KW-1185">Reference proteome</keyword>
<dbReference type="InterPro" id="IPR044492">
    <property type="entry name" value="P_typ_ATPase_HD_dom"/>
</dbReference>
<protein>
    <submittedName>
        <fullName evidence="12">HAD-IC family P-type ATPase</fullName>
    </submittedName>
</protein>
<proteinExistence type="predicted"/>
<feature type="domain" description="Cation-transporting P-type ATPase C-terminal" evidence="11">
    <location>
        <begin position="451"/>
        <end position="621"/>
    </location>
</feature>
<evidence type="ECO:0000256" key="6">
    <source>
        <dbReference type="ARBA" id="ARBA00022967"/>
    </source>
</evidence>
<dbReference type="Pfam" id="PF08282">
    <property type="entry name" value="Hydrolase_3"/>
    <property type="match status" value="1"/>
</dbReference>
<dbReference type="InterPro" id="IPR001757">
    <property type="entry name" value="P_typ_ATPase"/>
</dbReference>
<evidence type="ECO:0000313" key="12">
    <source>
        <dbReference type="EMBL" id="MST34355.1"/>
    </source>
</evidence>
<evidence type="ECO:0000256" key="8">
    <source>
        <dbReference type="ARBA" id="ARBA00023136"/>
    </source>
</evidence>
<feature type="transmembrane region" description="Helical" evidence="10">
    <location>
        <begin position="567"/>
        <end position="587"/>
    </location>
</feature>
<reference evidence="12 13" key="1">
    <citation type="submission" date="2019-11" db="EMBL/GenBank/DDBJ databases">
        <title>Acidiferrimicrobium australis gen. nov., sp. nov., an acidophilic and obligately heterotrophic, member of the Actinobacteria that catalyses dissimilatory oxido- reduction of iron isolated from metal-rich acidic water in Chile.</title>
        <authorList>
            <person name="Gonzalez D."/>
            <person name="Huber K."/>
            <person name="Hedrich S."/>
            <person name="Rojas-Villalobos C."/>
            <person name="Quatrini R."/>
            <person name="Dinamarca M.A."/>
            <person name="Schwarz A."/>
            <person name="Canales C."/>
            <person name="Nancucheo I."/>
        </authorList>
    </citation>
    <scope>NUCLEOTIDE SEQUENCE [LARGE SCALE GENOMIC DNA]</scope>
    <source>
        <strain evidence="12 13">USS-CCA1</strain>
    </source>
</reference>
<keyword evidence="5" id="KW-0067">ATP-binding</keyword>
<dbReference type="Gene3D" id="3.40.1110.10">
    <property type="entry name" value="Calcium-transporting ATPase, cytoplasmic domain N"/>
    <property type="match status" value="1"/>
</dbReference>
<evidence type="ECO:0000259" key="11">
    <source>
        <dbReference type="Pfam" id="PF00689"/>
    </source>
</evidence>
<dbReference type="Proteomes" id="UP000437736">
    <property type="component" value="Unassembled WGS sequence"/>
</dbReference>
<dbReference type="PANTHER" id="PTHR43294:SF21">
    <property type="entry name" value="CATION TRANSPORTING ATPASE"/>
    <property type="match status" value="1"/>
</dbReference>
<feature type="transmembrane region" description="Helical" evidence="10">
    <location>
        <begin position="524"/>
        <end position="546"/>
    </location>
</feature>
<sequence>LPAAVTITLAIGMTRMAARRAVIRHLPAVETLGSTTVVCSDKTGTLTRNQMTVRAVWTPGASFTVTGSGYDPTGDVVDDTGAVVEEAGPLGGNGAAAPHPGELGTGSALWWTLAVGAACNDAHLSGAGEGTAVVGDPTEGALLVAAAKAGVAPAAVRARFPRVATLPFSSERRYMATLHDDRGARLVLAKGAVERIVELSRSMQGNDGREVPVDAPAVLAAAEAYAAEGLRVLATAVAPVPADYVLRSDAPPAGLVLTGLQAMLDPPREEAATAVASCHSAGIAVKMVTGDHASTAVAVAARLGVLADAHGEQGGQVLTGAQLSALGPDDYPAAVDRAAVFARVSPEQKLRLVQGLQAQRHVVAMTGDGVNDAPALRQADIGVAMGRGGTEVAKDAADMILTDDDFATIEAAVEEGRGVFDNLTKFIAWTLPTNMAEGFVILIAILAGATLPLVPVQILWINMTTAVALGLTLAFEPKEPGIMRRAPRDPRRPLLTGSLLVRIAFVSALLVGGTSWLFYWEQSIGSSVAVARTAALNLFVAVEAAYLFACRSLTGSVWRIGFFSNRWVVVGVAVQAVGQAAITYLPAMNDLFGTAPLGAGSWLRILALAAAATLGVAAEKRARRRYQAA</sequence>
<dbReference type="SFLD" id="SFLDS00003">
    <property type="entry name" value="Haloacid_Dehalogenase"/>
    <property type="match status" value="1"/>
</dbReference>
<dbReference type="InterPro" id="IPR023298">
    <property type="entry name" value="ATPase_P-typ_TM_dom_sf"/>
</dbReference>
<dbReference type="Pfam" id="PF13246">
    <property type="entry name" value="Cation_ATPase"/>
    <property type="match status" value="1"/>
</dbReference>
<feature type="non-terminal residue" evidence="12">
    <location>
        <position position="1"/>
    </location>
</feature>
<dbReference type="SFLD" id="SFLDG00002">
    <property type="entry name" value="C1.7:_P-type_atpase_like"/>
    <property type="match status" value="1"/>
</dbReference>
<evidence type="ECO:0000256" key="1">
    <source>
        <dbReference type="ARBA" id="ARBA00004651"/>
    </source>
</evidence>
<comment type="caution">
    <text evidence="12">The sequence shown here is derived from an EMBL/GenBank/DDBJ whole genome shotgun (WGS) entry which is preliminary data.</text>
</comment>
<organism evidence="12 13">
    <name type="scientific">Acidiferrimicrobium australe</name>
    <dbReference type="NCBI Taxonomy" id="2664430"/>
    <lineage>
        <taxon>Bacteria</taxon>
        <taxon>Bacillati</taxon>
        <taxon>Actinomycetota</taxon>
        <taxon>Acidimicrobiia</taxon>
        <taxon>Acidimicrobiales</taxon>
        <taxon>Acidimicrobiaceae</taxon>
        <taxon>Acidiferrimicrobium</taxon>
    </lineage>
</organism>
<dbReference type="Pfam" id="PF00689">
    <property type="entry name" value="Cation_ATPase_C"/>
    <property type="match status" value="1"/>
</dbReference>
<comment type="catalytic activity">
    <reaction evidence="9">
        <text>ATP + H2O = ADP + phosphate + H(+)</text>
        <dbReference type="Rhea" id="RHEA:13065"/>
        <dbReference type="ChEBI" id="CHEBI:15377"/>
        <dbReference type="ChEBI" id="CHEBI:15378"/>
        <dbReference type="ChEBI" id="CHEBI:30616"/>
        <dbReference type="ChEBI" id="CHEBI:43474"/>
        <dbReference type="ChEBI" id="CHEBI:456216"/>
    </reaction>
</comment>
<gene>
    <name evidence="12" type="ORF">GHK86_16715</name>
</gene>
<dbReference type="PROSITE" id="PS00154">
    <property type="entry name" value="ATPASE_E1_E2"/>
    <property type="match status" value="1"/>
</dbReference>
<name>A0ABW9QXQ4_9ACTN</name>
<evidence type="ECO:0000256" key="9">
    <source>
        <dbReference type="ARBA" id="ARBA00049360"/>
    </source>
</evidence>
<evidence type="ECO:0000256" key="2">
    <source>
        <dbReference type="ARBA" id="ARBA00022475"/>
    </source>
</evidence>
<accession>A0ABW9QXQ4</accession>
<comment type="subcellular location">
    <subcellularLocation>
        <location evidence="1">Cell membrane</location>
        <topology evidence="1">Multi-pass membrane protein</topology>
    </subcellularLocation>
</comment>
<keyword evidence="7 10" id="KW-1133">Transmembrane helix</keyword>
<evidence type="ECO:0000256" key="3">
    <source>
        <dbReference type="ARBA" id="ARBA00022692"/>
    </source>
</evidence>
<dbReference type="PRINTS" id="PR00120">
    <property type="entry name" value="HATPASE"/>
</dbReference>
<dbReference type="InterPro" id="IPR036412">
    <property type="entry name" value="HAD-like_sf"/>
</dbReference>
<feature type="transmembrane region" description="Helical" evidence="10">
    <location>
        <begin position="495"/>
        <end position="518"/>
    </location>
</feature>
<dbReference type="SFLD" id="SFLDF00027">
    <property type="entry name" value="p-type_atpase"/>
    <property type="match status" value="1"/>
</dbReference>
<evidence type="ECO:0000256" key="10">
    <source>
        <dbReference type="SAM" id="Phobius"/>
    </source>
</evidence>
<dbReference type="NCBIfam" id="TIGR01494">
    <property type="entry name" value="ATPase_P-type"/>
    <property type="match status" value="1"/>
</dbReference>
<keyword evidence="2" id="KW-1003">Cell membrane</keyword>
<keyword evidence="3 10" id="KW-0812">Transmembrane</keyword>
<dbReference type="PRINTS" id="PR00119">
    <property type="entry name" value="CATATPASE"/>
</dbReference>